<dbReference type="Proteomes" id="UP000199488">
    <property type="component" value="Unassembled WGS sequence"/>
</dbReference>
<keyword evidence="8" id="KW-0804">Transcription</keyword>
<evidence type="ECO:0000256" key="8">
    <source>
        <dbReference type="ARBA" id="ARBA00023163"/>
    </source>
</evidence>
<dbReference type="PROSITE" id="PS50110">
    <property type="entry name" value="RESPONSE_REGULATORY"/>
    <property type="match status" value="1"/>
</dbReference>
<dbReference type="Pfam" id="PF00072">
    <property type="entry name" value="Response_reg"/>
    <property type="match status" value="1"/>
</dbReference>
<dbReference type="GO" id="GO:0005737">
    <property type="term" value="C:cytoplasm"/>
    <property type="evidence" value="ECO:0007669"/>
    <property type="project" value="UniProtKB-SubCell"/>
</dbReference>
<dbReference type="Pfam" id="PF20714">
    <property type="entry name" value="HTH_64"/>
    <property type="match status" value="1"/>
</dbReference>
<dbReference type="EMBL" id="FNNC01000002">
    <property type="protein sequence ID" value="SDW40051.1"/>
    <property type="molecule type" value="Genomic_DNA"/>
</dbReference>
<name>A0A1H2T834_9BACI</name>
<accession>A0A1H2T834</accession>
<dbReference type="AlphaFoldDB" id="A0A1H2T834"/>
<sequence>MIHVGIAEDDFRIADIHRQLIEQIEGFSCRFTSGTAEELLETMEHTPVDVLLLDIYLPDQLGTDILGQILDRHDAYIIIISASNDLEHVQKAYRSGVIDYIIKPASPKRLEESLKKFQALQAARPEGDITQEEIDRFFSSSVPPGAAEIKPEADLPKGIDAFTLEQVKDQIQQAEHGVTADEMAFFLGASRTTAHRYFKYLLSTSEIEVRPIYGIVGRPERRYFKK</sequence>
<evidence type="ECO:0000313" key="12">
    <source>
        <dbReference type="Proteomes" id="UP000199488"/>
    </source>
</evidence>
<dbReference type="GO" id="GO:0000156">
    <property type="term" value="F:phosphorelay response regulator activity"/>
    <property type="evidence" value="ECO:0007669"/>
    <property type="project" value="TreeGrafter"/>
</dbReference>
<dbReference type="InterPro" id="IPR011006">
    <property type="entry name" value="CheY-like_superfamily"/>
</dbReference>
<proteinExistence type="predicted"/>
<dbReference type="InterPro" id="IPR048714">
    <property type="entry name" value="DpiA-like_HTH"/>
</dbReference>
<keyword evidence="12" id="KW-1185">Reference proteome</keyword>
<keyword evidence="7" id="KW-0010">Activator</keyword>
<evidence type="ECO:0000256" key="2">
    <source>
        <dbReference type="ARBA" id="ARBA00022490"/>
    </source>
</evidence>
<dbReference type="PANTHER" id="PTHR45526:SF6">
    <property type="entry name" value="TRANSCRIPTIONAL REGULATORY PROTEIN CITT"/>
    <property type="match status" value="1"/>
</dbReference>
<dbReference type="GO" id="GO:0003700">
    <property type="term" value="F:DNA-binding transcription factor activity"/>
    <property type="evidence" value="ECO:0007669"/>
    <property type="project" value="InterPro"/>
</dbReference>
<feature type="domain" description="Response regulatory" evidence="10">
    <location>
        <begin position="3"/>
        <end position="118"/>
    </location>
</feature>
<evidence type="ECO:0000256" key="6">
    <source>
        <dbReference type="ARBA" id="ARBA00023125"/>
    </source>
</evidence>
<keyword evidence="4" id="KW-0902">Two-component regulatory system</keyword>
<feature type="modified residue" description="4-aspartylphosphate" evidence="9">
    <location>
        <position position="54"/>
    </location>
</feature>
<dbReference type="InterPro" id="IPR001789">
    <property type="entry name" value="Sig_transdc_resp-reg_receiver"/>
</dbReference>
<dbReference type="GO" id="GO:0003677">
    <property type="term" value="F:DNA binding"/>
    <property type="evidence" value="ECO:0007669"/>
    <property type="project" value="UniProtKB-KW"/>
</dbReference>
<dbReference type="Gene3D" id="3.40.50.2300">
    <property type="match status" value="1"/>
</dbReference>
<dbReference type="STRING" id="1122204.SAMN05421781_1285"/>
<evidence type="ECO:0000313" key="11">
    <source>
        <dbReference type="EMBL" id="SDW40051.1"/>
    </source>
</evidence>
<evidence type="ECO:0000256" key="4">
    <source>
        <dbReference type="ARBA" id="ARBA00023012"/>
    </source>
</evidence>
<dbReference type="OrthoDB" id="9759232at2"/>
<evidence type="ECO:0000256" key="3">
    <source>
        <dbReference type="ARBA" id="ARBA00022553"/>
    </source>
</evidence>
<reference evidence="11 12" key="1">
    <citation type="submission" date="2016-10" db="EMBL/GenBank/DDBJ databases">
        <authorList>
            <person name="de Groot N.N."/>
        </authorList>
    </citation>
    <scope>NUCLEOTIDE SEQUENCE [LARGE SCALE GENOMIC DNA]</scope>
    <source>
        <strain evidence="11 12">DSM 23126</strain>
    </source>
</reference>
<dbReference type="InterPro" id="IPR051271">
    <property type="entry name" value="2C-system_Tx_regulators"/>
</dbReference>
<gene>
    <name evidence="11" type="ORF">SAMN05421781_1285</name>
</gene>
<evidence type="ECO:0000259" key="10">
    <source>
        <dbReference type="PROSITE" id="PS50110"/>
    </source>
</evidence>
<evidence type="ECO:0000256" key="7">
    <source>
        <dbReference type="ARBA" id="ARBA00023159"/>
    </source>
</evidence>
<dbReference type="SUPFAM" id="SSF52172">
    <property type="entry name" value="CheY-like"/>
    <property type="match status" value="1"/>
</dbReference>
<evidence type="ECO:0000256" key="1">
    <source>
        <dbReference type="ARBA" id="ARBA00004496"/>
    </source>
</evidence>
<dbReference type="SMART" id="SM00448">
    <property type="entry name" value="REC"/>
    <property type="match status" value="1"/>
</dbReference>
<keyword evidence="2" id="KW-0963">Cytoplasm</keyword>
<organism evidence="11 12">
    <name type="scientific">Marinococcus luteus</name>
    <dbReference type="NCBI Taxonomy" id="1122204"/>
    <lineage>
        <taxon>Bacteria</taxon>
        <taxon>Bacillati</taxon>
        <taxon>Bacillota</taxon>
        <taxon>Bacilli</taxon>
        <taxon>Bacillales</taxon>
        <taxon>Bacillaceae</taxon>
        <taxon>Marinococcus</taxon>
    </lineage>
</organism>
<dbReference type="RefSeq" id="WP_091612642.1">
    <property type="nucleotide sequence ID" value="NZ_FNNC01000002.1"/>
</dbReference>
<evidence type="ECO:0000256" key="9">
    <source>
        <dbReference type="PROSITE-ProRule" id="PRU00169"/>
    </source>
</evidence>
<evidence type="ECO:0000256" key="5">
    <source>
        <dbReference type="ARBA" id="ARBA00023015"/>
    </source>
</evidence>
<protein>
    <submittedName>
        <fullName evidence="11">Two-component system, CitB family, response regulator CitT</fullName>
    </submittedName>
</protein>
<dbReference type="PANTHER" id="PTHR45526">
    <property type="entry name" value="TRANSCRIPTIONAL REGULATORY PROTEIN DPIA"/>
    <property type="match status" value="1"/>
</dbReference>
<comment type="subcellular location">
    <subcellularLocation>
        <location evidence="1">Cytoplasm</location>
    </subcellularLocation>
</comment>
<keyword evidence="5" id="KW-0805">Transcription regulation</keyword>
<keyword evidence="6" id="KW-0238">DNA-binding</keyword>
<dbReference type="InterPro" id="IPR024187">
    <property type="entry name" value="Sig_transdc_resp-reg_cit/mal"/>
</dbReference>
<keyword evidence="3 9" id="KW-0597">Phosphoprotein</keyword>
<dbReference type="PIRSF" id="PIRSF006171">
    <property type="entry name" value="RR_citrat_malat"/>
    <property type="match status" value="1"/>
</dbReference>